<comment type="caution">
    <text evidence="1">The sequence shown here is derived from an EMBL/GenBank/DDBJ whole genome shotgun (WGS) entry which is preliminary data.</text>
</comment>
<dbReference type="AlphaFoldDB" id="A0A484FFK3"/>
<protein>
    <submittedName>
        <fullName evidence="1">Uncharacterized protein</fullName>
    </submittedName>
</protein>
<dbReference type="EMBL" id="AMCV02000032">
    <property type="protein sequence ID" value="TDZ16893.1"/>
    <property type="molecule type" value="Genomic_DNA"/>
</dbReference>
<proteinExistence type="predicted"/>
<dbReference type="Proteomes" id="UP000014480">
    <property type="component" value="Unassembled WGS sequence"/>
</dbReference>
<evidence type="ECO:0000313" key="1">
    <source>
        <dbReference type="EMBL" id="TDZ16893.1"/>
    </source>
</evidence>
<organism evidence="1 2">
    <name type="scientific">Colletotrichum orbiculare (strain 104-T / ATCC 96160 / CBS 514.97 / LARS 414 / MAFF 240422)</name>
    <name type="common">Cucumber anthracnose fungus</name>
    <name type="synonym">Colletotrichum lagenarium</name>
    <dbReference type="NCBI Taxonomy" id="1213857"/>
    <lineage>
        <taxon>Eukaryota</taxon>
        <taxon>Fungi</taxon>
        <taxon>Dikarya</taxon>
        <taxon>Ascomycota</taxon>
        <taxon>Pezizomycotina</taxon>
        <taxon>Sordariomycetes</taxon>
        <taxon>Hypocreomycetidae</taxon>
        <taxon>Glomerellales</taxon>
        <taxon>Glomerellaceae</taxon>
        <taxon>Colletotrichum</taxon>
        <taxon>Colletotrichum orbiculare species complex</taxon>
    </lineage>
</organism>
<reference evidence="2" key="1">
    <citation type="journal article" date="2013" name="New Phytol.">
        <title>Comparative genomic and transcriptomic analyses reveal the hemibiotrophic stage shift of Colletotrichum fungi.</title>
        <authorList>
            <person name="Gan P."/>
            <person name="Ikeda K."/>
            <person name="Irieda H."/>
            <person name="Narusaka M."/>
            <person name="O'Connell R.J."/>
            <person name="Narusaka Y."/>
            <person name="Takano Y."/>
            <person name="Kubo Y."/>
            <person name="Shirasu K."/>
        </authorList>
    </citation>
    <scope>NUCLEOTIDE SEQUENCE [LARGE SCALE GENOMIC DNA]</scope>
    <source>
        <strain evidence="2">104-T / ATCC 96160 / CBS 514.97 / LARS 414 / MAFF 240422</strain>
    </source>
</reference>
<keyword evidence="2" id="KW-1185">Reference proteome</keyword>
<sequence length="106" mass="11822">MLESGNGFNVRTWSLVEGSIKEGGTGGERALNSSCLLDFLEVRRQHSSHTSTDRRYFFTPEVTTQTAVVSANVLHMIHRIQCSATSSFGIFWPLDTGLKKQPQEAY</sequence>
<evidence type="ECO:0000313" key="2">
    <source>
        <dbReference type="Proteomes" id="UP000014480"/>
    </source>
</evidence>
<gene>
    <name evidence="1" type="ORF">Cob_v010161</name>
</gene>
<accession>A0A484FFK3</accession>
<name>A0A484FFK3_COLOR</name>
<reference evidence="2" key="2">
    <citation type="journal article" date="2019" name="Mol. Plant Microbe Interact.">
        <title>Genome sequence resources for four phytopathogenic fungi from the Colletotrichum orbiculare species complex.</title>
        <authorList>
            <person name="Gan P."/>
            <person name="Tsushima A."/>
            <person name="Narusaka M."/>
            <person name="Narusaka Y."/>
            <person name="Takano Y."/>
            <person name="Kubo Y."/>
            <person name="Shirasu K."/>
        </authorList>
    </citation>
    <scope>GENOME REANNOTATION</scope>
    <source>
        <strain evidence="2">104-T / ATCC 96160 / CBS 514.97 / LARS 414 / MAFF 240422</strain>
    </source>
</reference>